<evidence type="ECO:0000313" key="1">
    <source>
        <dbReference type="EMBL" id="KNE60636.1"/>
    </source>
</evidence>
<accession>A0A0L0SDS4</accession>
<reference evidence="1 2" key="1">
    <citation type="submission" date="2009-11" db="EMBL/GenBank/DDBJ databases">
        <title>Annotation of Allomyces macrogynus ATCC 38327.</title>
        <authorList>
            <consortium name="The Broad Institute Genome Sequencing Platform"/>
            <person name="Russ C."/>
            <person name="Cuomo C."/>
            <person name="Burger G."/>
            <person name="Gray M.W."/>
            <person name="Holland P.W.H."/>
            <person name="King N."/>
            <person name="Lang F.B.F."/>
            <person name="Roger A.J."/>
            <person name="Ruiz-Trillo I."/>
            <person name="Young S.K."/>
            <person name="Zeng Q."/>
            <person name="Gargeya S."/>
            <person name="Fitzgerald M."/>
            <person name="Haas B."/>
            <person name="Abouelleil A."/>
            <person name="Alvarado L."/>
            <person name="Arachchi H.M."/>
            <person name="Berlin A."/>
            <person name="Chapman S.B."/>
            <person name="Gearin G."/>
            <person name="Goldberg J."/>
            <person name="Griggs A."/>
            <person name="Gujja S."/>
            <person name="Hansen M."/>
            <person name="Heiman D."/>
            <person name="Howarth C."/>
            <person name="Larimer J."/>
            <person name="Lui A."/>
            <person name="MacDonald P.J.P."/>
            <person name="McCowen C."/>
            <person name="Montmayeur A."/>
            <person name="Murphy C."/>
            <person name="Neiman D."/>
            <person name="Pearson M."/>
            <person name="Priest M."/>
            <person name="Roberts A."/>
            <person name="Saif S."/>
            <person name="Shea T."/>
            <person name="Sisk P."/>
            <person name="Stolte C."/>
            <person name="Sykes S."/>
            <person name="Wortman J."/>
            <person name="Nusbaum C."/>
            <person name="Birren B."/>
        </authorList>
    </citation>
    <scope>NUCLEOTIDE SEQUENCE [LARGE SCALE GENOMIC DNA]</scope>
    <source>
        <strain evidence="1 2">ATCC 38327</strain>
    </source>
</reference>
<dbReference type="VEuPathDB" id="FungiDB:AMAG_18573"/>
<evidence type="ECO:0000313" key="2">
    <source>
        <dbReference type="Proteomes" id="UP000054350"/>
    </source>
</evidence>
<keyword evidence="2" id="KW-1185">Reference proteome</keyword>
<name>A0A0L0SDS4_ALLM3</name>
<reference evidence="2" key="2">
    <citation type="submission" date="2009-11" db="EMBL/GenBank/DDBJ databases">
        <title>The Genome Sequence of Allomyces macrogynus strain ATCC 38327.</title>
        <authorList>
            <consortium name="The Broad Institute Genome Sequencing Platform"/>
            <person name="Russ C."/>
            <person name="Cuomo C."/>
            <person name="Shea T."/>
            <person name="Young S.K."/>
            <person name="Zeng Q."/>
            <person name="Koehrsen M."/>
            <person name="Haas B."/>
            <person name="Borodovsky M."/>
            <person name="Guigo R."/>
            <person name="Alvarado L."/>
            <person name="Berlin A."/>
            <person name="Borenstein D."/>
            <person name="Chen Z."/>
            <person name="Engels R."/>
            <person name="Freedman E."/>
            <person name="Gellesch M."/>
            <person name="Goldberg J."/>
            <person name="Griggs A."/>
            <person name="Gujja S."/>
            <person name="Heiman D."/>
            <person name="Hepburn T."/>
            <person name="Howarth C."/>
            <person name="Jen D."/>
            <person name="Larson L."/>
            <person name="Lewis B."/>
            <person name="Mehta T."/>
            <person name="Park D."/>
            <person name="Pearson M."/>
            <person name="Roberts A."/>
            <person name="Saif S."/>
            <person name="Shenoy N."/>
            <person name="Sisk P."/>
            <person name="Stolte C."/>
            <person name="Sykes S."/>
            <person name="Walk T."/>
            <person name="White J."/>
            <person name="Yandava C."/>
            <person name="Burger G."/>
            <person name="Gray M.W."/>
            <person name="Holland P.W.H."/>
            <person name="King N."/>
            <person name="Lang F.B.F."/>
            <person name="Roger A.J."/>
            <person name="Ruiz-Trillo I."/>
            <person name="Lander E."/>
            <person name="Nusbaum C."/>
        </authorList>
    </citation>
    <scope>NUCLEOTIDE SEQUENCE [LARGE SCALE GENOMIC DNA]</scope>
    <source>
        <strain evidence="2">ATCC 38327</strain>
    </source>
</reference>
<proteinExistence type="predicted"/>
<dbReference type="EMBL" id="GG745336">
    <property type="protein sequence ID" value="KNE60636.1"/>
    <property type="molecule type" value="Genomic_DNA"/>
</dbReference>
<dbReference type="OrthoDB" id="272411at2759"/>
<dbReference type="Proteomes" id="UP000054350">
    <property type="component" value="Unassembled WGS sequence"/>
</dbReference>
<organism evidence="1 2">
    <name type="scientific">Allomyces macrogynus (strain ATCC 38327)</name>
    <name type="common">Allomyces javanicus var. macrogynus</name>
    <dbReference type="NCBI Taxonomy" id="578462"/>
    <lineage>
        <taxon>Eukaryota</taxon>
        <taxon>Fungi</taxon>
        <taxon>Fungi incertae sedis</taxon>
        <taxon>Blastocladiomycota</taxon>
        <taxon>Blastocladiomycetes</taxon>
        <taxon>Blastocladiales</taxon>
        <taxon>Blastocladiaceae</taxon>
        <taxon>Allomyces</taxon>
    </lineage>
</organism>
<protein>
    <submittedName>
        <fullName evidence="1">Uncharacterized protein</fullName>
    </submittedName>
</protein>
<sequence length="143" mass="15599">MDTVRRALALTATTSTHDAVETLVPCLQWAATGLSQSIALTDAAAVSPARSTRDKLRAKIALHHLILYVGAPMRDPAAFVPRLIDDGIWQLLMRHNNSAAFELYCTWDAAVPRVTAIRNANTIAKWAKANGEDLFILDSPTFS</sequence>
<dbReference type="AlphaFoldDB" id="A0A0L0SDS4"/>
<gene>
    <name evidence="1" type="ORF">AMAG_18573</name>
</gene>